<evidence type="ECO:0000313" key="3">
    <source>
        <dbReference type="Proteomes" id="UP000821853"/>
    </source>
</evidence>
<dbReference type="EMBL" id="JABSTR010001162">
    <property type="protein sequence ID" value="KAH9383560.1"/>
    <property type="molecule type" value="Genomic_DNA"/>
</dbReference>
<dbReference type="AlphaFoldDB" id="A0A9J6H9H3"/>
<protein>
    <submittedName>
        <fullName evidence="2">Uncharacterized protein</fullName>
    </submittedName>
</protein>
<name>A0A9J6H9H3_HAELO</name>
<organism evidence="2 3">
    <name type="scientific">Haemaphysalis longicornis</name>
    <name type="common">Bush tick</name>
    <dbReference type="NCBI Taxonomy" id="44386"/>
    <lineage>
        <taxon>Eukaryota</taxon>
        <taxon>Metazoa</taxon>
        <taxon>Ecdysozoa</taxon>
        <taxon>Arthropoda</taxon>
        <taxon>Chelicerata</taxon>
        <taxon>Arachnida</taxon>
        <taxon>Acari</taxon>
        <taxon>Parasitiformes</taxon>
        <taxon>Ixodida</taxon>
        <taxon>Ixodoidea</taxon>
        <taxon>Ixodidae</taxon>
        <taxon>Haemaphysalinae</taxon>
        <taxon>Haemaphysalis</taxon>
    </lineage>
</organism>
<keyword evidence="3" id="KW-1185">Reference proteome</keyword>
<comment type="caution">
    <text evidence="2">The sequence shown here is derived from an EMBL/GenBank/DDBJ whole genome shotgun (WGS) entry which is preliminary data.</text>
</comment>
<gene>
    <name evidence="2" type="ORF">HPB48_025138</name>
</gene>
<evidence type="ECO:0000313" key="2">
    <source>
        <dbReference type="EMBL" id="KAH9383560.1"/>
    </source>
</evidence>
<proteinExistence type="predicted"/>
<feature type="region of interest" description="Disordered" evidence="1">
    <location>
        <begin position="222"/>
        <end position="284"/>
    </location>
</feature>
<reference evidence="2 3" key="1">
    <citation type="journal article" date="2020" name="Cell">
        <title>Large-Scale Comparative Analyses of Tick Genomes Elucidate Their Genetic Diversity and Vector Capacities.</title>
        <authorList>
            <consortium name="Tick Genome and Microbiome Consortium (TIGMIC)"/>
            <person name="Jia N."/>
            <person name="Wang J."/>
            <person name="Shi W."/>
            <person name="Du L."/>
            <person name="Sun Y."/>
            <person name="Zhan W."/>
            <person name="Jiang J.F."/>
            <person name="Wang Q."/>
            <person name="Zhang B."/>
            <person name="Ji P."/>
            <person name="Bell-Sakyi L."/>
            <person name="Cui X.M."/>
            <person name="Yuan T.T."/>
            <person name="Jiang B.G."/>
            <person name="Yang W.F."/>
            <person name="Lam T.T."/>
            <person name="Chang Q.C."/>
            <person name="Ding S.J."/>
            <person name="Wang X.J."/>
            <person name="Zhu J.G."/>
            <person name="Ruan X.D."/>
            <person name="Zhao L."/>
            <person name="Wei J.T."/>
            <person name="Ye R.Z."/>
            <person name="Que T.C."/>
            <person name="Du C.H."/>
            <person name="Zhou Y.H."/>
            <person name="Cheng J.X."/>
            <person name="Dai P.F."/>
            <person name="Guo W.B."/>
            <person name="Han X.H."/>
            <person name="Huang E.J."/>
            <person name="Li L.F."/>
            <person name="Wei W."/>
            <person name="Gao Y.C."/>
            <person name="Liu J.Z."/>
            <person name="Shao H.Z."/>
            <person name="Wang X."/>
            <person name="Wang C.C."/>
            <person name="Yang T.C."/>
            <person name="Huo Q.B."/>
            <person name="Li W."/>
            <person name="Chen H.Y."/>
            <person name="Chen S.E."/>
            <person name="Zhou L.G."/>
            <person name="Ni X.B."/>
            <person name="Tian J.H."/>
            <person name="Sheng Y."/>
            <person name="Liu T."/>
            <person name="Pan Y.S."/>
            <person name="Xia L.Y."/>
            <person name="Li J."/>
            <person name="Zhao F."/>
            <person name="Cao W.C."/>
        </authorList>
    </citation>
    <scope>NUCLEOTIDE SEQUENCE [LARGE SCALE GENOMIC DNA]</scope>
    <source>
        <strain evidence="2">HaeL-2018</strain>
    </source>
</reference>
<dbReference type="VEuPathDB" id="VectorBase:HLOH_045034"/>
<evidence type="ECO:0000256" key="1">
    <source>
        <dbReference type="SAM" id="MobiDB-lite"/>
    </source>
</evidence>
<sequence length="284" mass="31136">MHCLPLLPREHVKVVFRPQGGLDVSKISAAIRRSATLFAATITKLQASEDILCPNAARNVFVMSPPSIERAKTYSMVRQLNIANRAYSTLPYVAFPEDTCKGVIHGIPPEGPPPDIIENIVNSANPQAKHARRMGTTNTSLIAFDGPKVPLLIYCQIAEFRCYIPKKNRKHVWPAEHLGIGLTSAQIQHLAAARDVGSTPQKTTHIRAGLNARSARKTTLLETKGARDASSHRLFQASHPTSRYQGKTVPSIHQRPVGGQRRQAYASRGPPRPTFGDIPKASKI</sequence>
<dbReference type="Proteomes" id="UP000821853">
    <property type="component" value="Unassembled WGS sequence"/>
</dbReference>
<accession>A0A9J6H9H3</accession>